<dbReference type="eggNOG" id="ENOG502RHGF">
    <property type="taxonomic scope" value="Eukaryota"/>
</dbReference>
<evidence type="ECO:0000313" key="2">
    <source>
        <dbReference type="Proteomes" id="UP000018144"/>
    </source>
</evidence>
<dbReference type="STRING" id="1076935.U4KZG1"/>
<accession>U4KZG1</accession>
<sequence>MLARTIRQRTLTAAPSARAPIRTHASRRFNSTSANASAQGMSPLAAGALGGLATLGGGYLWYNMSGTKKVVETAKTAIETAESAKKTIVQATPNKNEIVSFFRNSLGPYLHFIPGASGVFDELDRLAESHGEEVEKVLGEAYEEIKDAVKKGGMDAATAAKVANTMKKAAEQLKELGKDAGQKVLNDNPELKEKVGKGLDKLNEMANEYGPDAKKIVEETYKELEELYKEGATPGGVYKAVQLVKEKTEKVKEMGSKAAEMAWEKGTKEAEPYLEKFPEVKKLVEENMDSLKGMALGGGFSVAMIPKVFMKIREATQGDAKEGAEKLKKYFDEISKEGKKKMGDFKDSDSFQGAAEYVEKYIKSIPGGEEALKGMPSIDEMVNLSKKKGPEAEKLLKETMNDISKVLEKRIGEAKELAKK</sequence>
<dbReference type="AlphaFoldDB" id="U4KZG1"/>
<protein>
    <submittedName>
        <fullName evidence="1">Uncharacterized protein</fullName>
    </submittedName>
</protein>
<dbReference type="OrthoDB" id="3883941at2759"/>
<gene>
    <name evidence="1" type="ORF">PCON_07454</name>
</gene>
<dbReference type="EMBL" id="HF935378">
    <property type="protein sequence ID" value="CCX07865.1"/>
    <property type="molecule type" value="Genomic_DNA"/>
</dbReference>
<dbReference type="Proteomes" id="UP000018144">
    <property type="component" value="Unassembled WGS sequence"/>
</dbReference>
<dbReference type="OMA" id="QIMDNHP"/>
<proteinExistence type="predicted"/>
<evidence type="ECO:0000313" key="1">
    <source>
        <dbReference type="EMBL" id="CCX07865.1"/>
    </source>
</evidence>
<name>U4KZG1_PYROM</name>
<organism evidence="1 2">
    <name type="scientific">Pyronema omphalodes (strain CBS 100304)</name>
    <name type="common">Pyronema confluens</name>
    <dbReference type="NCBI Taxonomy" id="1076935"/>
    <lineage>
        <taxon>Eukaryota</taxon>
        <taxon>Fungi</taxon>
        <taxon>Dikarya</taxon>
        <taxon>Ascomycota</taxon>
        <taxon>Pezizomycotina</taxon>
        <taxon>Pezizomycetes</taxon>
        <taxon>Pezizales</taxon>
        <taxon>Pyronemataceae</taxon>
        <taxon>Pyronema</taxon>
    </lineage>
</organism>
<reference evidence="1 2" key="1">
    <citation type="journal article" date="2013" name="PLoS Genet.">
        <title>The genome and development-dependent transcriptomes of Pyronema confluens: a window into fungal evolution.</title>
        <authorList>
            <person name="Traeger S."/>
            <person name="Altegoer F."/>
            <person name="Freitag M."/>
            <person name="Gabaldon T."/>
            <person name="Kempken F."/>
            <person name="Kumar A."/>
            <person name="Marcet-Houben M."/>
            <person name="Poggeler S."/>
            <person name="Stajich J.E."/>
            <person name="Nowrousian M."/>
        </authorList>
    </citation>
    <scope>NUCLEOTIDE SEQUENCE [LARGE SCALE GENOMIC DNA]</scope>
    <source>
        <strain evidence="2">CBS 100304</strain>
        <tissue evidence="1">Vegetative mycelium</tissue>
    </source>
</reference>
<keyword evidence="2" id="KW-1185">Reference proteome</keyword>